<dbReference type="EMBL" id="JBHSMF010000011">
    <property type="protein sequence ID" value="MFC5500219.1"/>
    <property type="molecule type" value="Genomic_DNA"/>
</dbReference>
<dbReference type="Pfam" id="PF12146">
    <property type="entry name" value="Hydrolase_4"/>
    <property type="match status" value="1"/>
</dbReference>
<keyword evidence="3" id="KW-1185">Reference proteome</keyword>
<evidence type="ECO:0000313" key="3">
    <source>
        <dbReference type="Proteomes" id="UP001596037"/>
    </source>
</evidence>
<dbReference type="SUPFAM" id="SSF53474">
    <property type="entry name" value="alpha/beta-Hydrolases"/>
    <property type="match status" value="1"/>
</dbReference>
<dbReference type="PANTHER" id="PTHR43798">
    <property type="entry name" value="MONOACYLGLYCEROL LIPASE"/>
    <property type="match status" value="1"/>
</dbReference>
<organism evidence="2 3">
    <name type="scientific">Caenimonas terrae</name>
    <dbReference type="NCBI Taxonomy" id="696074"/>
    <lineage>
        <taxon>Bacteria</taxon>
        <taxon>Pseudomonadati</taxon>
        <taxon>Pseudomonadota</taxon>
        <taxon>Betaproteobacteria</taxon>
        <taxon>Burkholderiales</taxon>
        <taxon>Comamonadaceae</taxon>
        <taxon>Caenimonas</taxon>
    </lineage>
</organism>
<comment type="caution">
    <text evidence="2">The sequence shown here is derived from an EMBL/GenBank/DDBJ whole genome shotgun (WGS) entry which is preliminary data.</text>
</comment>
<name>A0ABW0NIJ7_9BURK</name>
<dbReference type="Gene3D" id="3.40.50.1820">
    <property type="entry name" value="alpha/beta hydrolase"/>
    <property type="match status" value="1"/>
</dbReference>
<dbReference type="PANTHER" id="PTHR43798:SF33">
    <property type="entry name" value="HYDROLASE, PUTATIVE (AFU_ORTHOLOGUE AFUA_2G14860)-RELATED"/>
    <property type="match status" value="1"/>
</dbReference>
<dbReference type="InterPro" id="IPR050266">
    <property type="entry name" value="AB_hydrolase_sf"/>
</dbReference>
<dbReference type="InterPro" id="IPR022742">
    <property type="entry name" value="Hydrolase_4"/>
</dbReference>
<dbReference type="InterPro" id="IPR029058">
    <property type="entry name" value="AB_hydrolase_fold"/>
</dbReference>
<feature type="domain" description="Serine aminopeptidase S33" evidence="1">
    <location>
        <begin position="36"/>
        <end position="184"/>
    </location>
</feature>
<gene>
    <name evidence="2" type="ORF">ACFPOE_21935</name>
</gene>
<proteinExistence type="predicted"/>
<dbReference type="RefSeq" id="WP_376852471.1">
    <property type="nucleotide sequence ID" value="NZ_JBHSMF010000011.1"/>
</dbReference>
<accession>A0ABW0NIJ7</accession>
<sequence length="220" mass="23119">MDGTGSLFAPFLGALERGAQVVRYPTTAPLGYPELTDFVRTSLPRGEPYVLLGESFSGPVAISLAAEAPAQLAGVILCCTFAKNPRPSLRRLGSLIPYLPAHPPLRILEALLCGRFASAALRNALAAALAEVSPSVMRARLAAVVSVDVSSQLRAIQVPVLYLKALEDSVVPSSASELIARGLAHGRVVELVAPHFLLQTAPKEAAVEVAKFMEEVGSAL</sequence>
<dbReference type="Proteomes" id="UP001596037">
    <property type="component" value="Unassembled WGS sequence"/>
</dbReference>
<evidence type="ECO:0000259" key="1">
    <source>
        <dbReference type="Pfam" id="PF12146"/>
    </source>
</evidence>
<dbReference type="GO" id="GO:0016787">
    <property type="term" value="F:hydrolase activity"/>
    <property type="evidence" value="ECO:0007669"/>
    <property type="project" value="UniProtKB-KW"/>
</dbReference>
<keyword evidence="2" id="KW-0378">Hydrolase</keyword>
<reference evidence="3" key="1">
    <citation type="journal article" date="2019" name="Int. J. Syst. Evol. Microbiol.">
        <title>The Global Catalogue of Microorganisms (GCM) 10K type strain sequencing project: providing services to taxonomists for standard genome sequencing and annotation.</title>
        <authorList>
            <consortium name="The Broad Institute Genomics Platform"/>
            <consortium name="The Broad Institute Genome Sequencing Center for Infectious Disease"/>
            <person name="Wu L."/>
            <person name="Ma J."/>
        </authorList>
    </citation>
    <scope>NUCLEOTIDE SEQUENCE [LARGE SCALE GENOMIC DNA]</scope>
    <source>
        <strain evidence="3">CCUG 57401</strain>
    </source>
</reference>
<protein>
    <submittedName>
        <fullName evidence="2">Alpha/beta fold hydrolase</fullName>
    </submittedName>
</protein>
<evidence type="ECO:0000313" key="2">
    <source>
        <dbReference type="EMBL" id="MFC5500219.1"/>
    </source>
</evidence>